<protein>
    <submittedName>
        <fullName evidence="1">Uncharacterized protein</fullName>
    </submittedName>
</protein>
<evidence type="ECO:0000313" key="1">
    <source>
        <dbReference type="EMBL" id="KAI0068163.1"/>
    </source>
</evidence>
<sequence length="362" mass="40898">MSRRCPPHVGHEPHQEPLSPLLALLHSIVHVAWTQPRSNRGCRMWSILEIPPRSGDGGNIFKARQAQRPLIPPTWYFRPASTPCLDPFDMSDPVHHNHMPRQSSQYRAISESTHNSYATHQYEQRGPQTHKKVASRSRRMTAATPPAPPLTPEWEEASRMRSRPNDSHAWAEAEKAFLYRQRAQQRKVQADPGMRRPSLGSTSAYSTSSSMRSSSYITAVSTPTEVHFPSYYSGESEEQLERDVSMVAVERGGIEGYDFCGPRYVQYEEDGMRTPPRASRSKSSRLMSSLSLGLSQRSYDAPSLKESELSPTRRLAPLSPLSRYNPFVRARSESLSSVMEERHGETLHAQGANRRRGSTCLQ</sequence>
<proteinExistence type="predicted"/>
<accession>A0ACB8TI90</accession>
<organism evidence="1 2">
    <name type="scientific">Artomyces pyxidatus</name>
    <dbReference type="NCBI Taxonomy" id="48021"/>
    <lineage>
        <taxon>Eukaryota</taxon>
        <taxon>Fungi</taxon>
        <taxon>Dikarya</taxon>
        <taxon>Basidiomycota</taxon>
        <taxon>Agaricomycotina</taxon>
        <taxon>Agaricomycetes</taxon>
        <taxon>Russulales</taxon>
        <taxon>Auriscalpiaceae</taxon>
        <taxon>Artomyces</taxon>
    </lineage>
</organism>
<keyword evidence="2" id="KW-1185">Reference proteome</keyword>
<dbReference type="Proteomes" id="UP000814140">
    <property type="component" value="Unassembled WGS sequence"/>
</dbReference>
<reference evidence="1" key="2">
    <citation type="journal article" date="2022" name="New Phytol.">
        <title>Evolutionary transition to the ectomycorrhizal habit in the genomes of a hyperdiverse lineage of mushroom-forming fungi.</title>
        <authorList>
            <person name="Looney B."/>
            <person name="Miyauchi S."/>
            <person name="Morin E."/>
            <person name="Drula E."/>
            <person name="Courty P.E."/>
            <person name="Kohler A."/>
            <person name="Kuo A."/>
            <person name="LaButti K."/>
            <person name="Pangilinan J."/>
            <person name="Lipzen A."/>
            <person name="Riley R."/>
            <person name="Andreopoulos W."/>
            <person name="He G."/>
            <person name="Johnson J."/>
            <person name="Nolan M."/>
            <person name="Tritt A."/>
            <person name="Barry K.W."/>
            <person name="Grigoriev I.V."/>
            <person name="Nagy L.G."/>
            <person name="Hibbett D."/>
            <person name="Henrissat B."/>
            <person name="Matheny P.B."/>
            <person name="Labbe J."/>
            <person name="Martin F.M."/>
        </authorList>
    </citation>
    <scope>NUCLEOTIDE SEQUENCE</scope>
    <source>
        <strain evidence="1">HHB10654</strain>
    </source>
</reference>
<name>A0ACB8TI90_9AGAM</name>
<comment type="caution">
    <text evidence="1">The sequence shown here is derived from an EMBL/GenBank/DDBJ whole genome shotgun (WGS) entry which is preliminary data.</text>
</comment>
<gene>
    <name evidence="1" type="ORF">BV25DRAFT_527195</name>
</gene>
<dbReference type="EMBL" id="MU277188">
    <property type="protein sequence ID" value="KAI0068163.1"/>
    <property type="molecule type" value="Genomic_DNA"/>
</dbReference>
<evidence type="ECO:0000313" key="2">
    <source>
        <dbReference type="Proteomes" id="UP000814140"/>
    </source>
</evidence>
<reference evidence="1" key="1">
    <citation type="submission" date="2021-03" db="EMBL/GenBank/DDBJ databases">
        <authorList>
            <consortium name="DOE Joint Genome Institute"/>
            <person name="Ahrendt S."/>
            <person name="Looney B.P."/>
            <person name="Miyauchi S."/>
            <person name="Morin E."/>
            <person name="Drula E."/>
            <person name="Courty P.E."/>
            <person name="Chicoki N."/>
            <person name="Fauchery L."/>
            <person name="Kohler A."/>
            <person name="Kuo A."/>
            <person name="Labutti K."/>
            <person name="Pangilinan J."/>
            <person name="Lipzen A."/>
            <person name="Riley R."/>
            <person name="Andreopoulos W."/>
            <person name="He G."/>
            <person name="Johnson J."/>
            <person name="Barry K.W."/>
            <person name="Grigoriev I.V."/>
            <person name="Nagy L."/>
            <person name="Hibbett D."/>
            <person name="Henrissat B."/>
            <person name="Matheny P.B."/>
            <person name="Labbe J."/>
            <person name="Martin F."/>
        </authorList>
    </citation>
    <scope>NUCLEOTIDE SEQUENCE</scope>
    <source>
        <strain evidence="1">HHB10654</strain>
    </source>
</reference>